<feature type="transmembrane region" description="Helical" evidence="8">
    <location>
        <begin position="90"/>
        <end position="109"/>
    </location>
</feature>
<dbReference type="Gene3D" id="1.10.3860.10">
    <property type="entry name" value="Sodium:dicarboxylate symporter"/>
    <property type="match status" value="1"/>
</dbReference>
<dbReference type="Proteomes" id="UP001144471">
    <property type="component" value="Unassembled WGS sequence"/>
</dbReference>
<evidence type="ECO:0000256" key="8">
    <source>
        <dbReference type="SAM" id="Phobius"/>
    </source>
</evidence>
<feature type="transmembrane region" description="Helical" evidence="8">
    <location>
        <begin position="192"/>
        <end position="213"/>
    </location>
</feature>
<keyword evidence="6 8" id="KW-1133">Transmembrane helix</keyword>
<sequence length="417" mass="43372">MKKMNLTTKILTGLCTGVAFGIALNLYSGGGREIVDAYVIDGFLRLTGGIFINAIKMLVVPLVFVSLVCGAADVGDVKKIGRMGGKTLGIYMVTTGMAVTLALILGKIFNPGVGLDLSKVVSMTPKVGESMGVVDIILNMVPRNPVAALAKGEMLPIIVFALFTGISIAATKGESDEVLKVAKGLNAIVMKMVSFVMCMAPIGVFSLISRTFATAGTEALLPLMKFVGVTVFALGMHVLITYMGMLKVFGRLSLKTFMKNYIPAINVAFSTSSSGGTLPVSLDSAKKCGVSESVASFTLPLGATVNMDGTAIMQGVAVIFIAQVYGIDLTFGQLVTVVFTAILASVGTAGVPGVGMITLSMVIQSVGLPMEGVALIMGVDRIIDMFRTVVNILGDGVCTLLVAKSEGELCQATYSQA</sequence>
<dbReference type="PRINTS" id="PR00173">
    <property type="entry name" value="EDTRNSPORT"/>
</dbReference>
<dbReference type="InterPro" id="IPR036458">
    <property type="entry name" value="Na:dicarbo_symporter_sf"/>
</dbReference>
<comment type="caution">
    <text evidence="9">The sequence shown here is derived from an EMBL/GenBank/DDBJ whole genome shotgun (WGS) entry which is preliminary data.</text>
</comment>
<feature type="transmembrane region" description="Helical" evidence="8">
    <location>
        <begin position="49"/>
        <end position="69"/>
    </location>
</feature>
<dbReference type="GO" id="GO:0006835">
    <property type="term" value="P:dicarboxylic acid transport"/>
    <property type="evidence" value="ECO:0007669"/>
    <property type="project" value="TreeGrafter"/>
</dbReference>
<evidence type="ECO:0000256" key="2">
    <source>
        <dbReference type="ARBA" id="ARBA00022448"/>
    </source>
</evidence>
<dbReference type="RefSeq" id="WP_281838207.1">
    <property type="nucleotide sequence ID" value="NZ_BSDY01000054.1"/>
</dbReference>
<keyword evidence="2" id="KW-0813">Transport</keyword>
<gene>
    <name evidence="9" type="ORF">PM10SUCC1_38880</name>
</gene>
<dbReference type="EMBL" id="BSDY01000054">
    <property type="protein sequence ID" value="GLI58374.1"/>
    <property type="molecule type" value="Genomic_DNA"/>
</dbReference>
<comment type="subcellular location">
    <subcellularLocation>
        <location evidence="1">Cell membrane</location>
        <topology evidence="1">Multi-pass membrane protein</topology>
    </subcellularLocation>
</comment>
<evidence type="ECO:0000256" key="5">
    <source>
        <dbReference type="ARBA" id="ARBA00022847"/>
    </source>
</evidence>
<evidence type="ECO:0000256" key="4">
    <source>
        <dbReference type="ARBA" id="ARBA00022692"/>
    </source>
</evidence>
<organism evidence="9 10">
    <name type="scientific">Propionigenium maris DSM 9537</name>
    <dbReference type="NCBI Taxonomy" id="1123000"/>
    <lineage>
        <taxon>Bacteria</taxon>
        <taxon>Fusobacteriati</taxon>
        <taxon>Fusobacteriota</taxon>
        <taxon>Fusobacteriia</taxon>
        <taxon>Fusobacteriales</taxon>
        <taxon>Fusobacteriaceae</taxon>
        <taxon>Propionigenium</taxon>
    </lineage>
</organism>
<feature type="transmembrane region" description="Helical" evidence="8">
    <location>
        <begin position="154"/>
        <end position="171"/>
    </location>
</feature>
<dbReference type="Pfam" id="PF00375">
    <property type="entry name" value="SDF"/>
    <property type="match status" value="1"/>
</dbReference>
<keyword evidence="7 8" id="KW-0472">Membrane</keyword>
<dbReference type="PANTHER" id="PTHR42865:SF7">
    <property type="entry name" value="PROTON_GLUTAMATE-ASPARTATE SYMPORTER"/>
    <property type="match status" value="1"/>
</dbReference>
<keyword evidence="5" id="KW-0769">Symport</keyword>
<evidence type="ECO:0000256" key="1">
    <source>
        <dbReference type="ARBA" id="ARBA00004651"/>
    </source>
</evidence>
<dbReference type="GO" id="GO:0015293">
    <property type="term" value="F:symporter activity"/>
    <property type="evidence" value="ECO:0007669"/>
    <property type="project" value="UniProtKB-KW"/>
</dbReference>
<feature type="transmembrane region" description="Helical" evidence="8">
    <location>
        <begin position="316"/>
        <end position="344"/>
    </location>
</feature>
<reference evidence="9" key="1">
    <citation type="submission" date="2022-12" db="EMBL/GenBank/DDBJ databases">
        <title>Reference genome sequencing for broad-spectrum identification of bacterial and archaeal isolates by mass spectrometry.</title>
        <authorList>
            <person name="Sekiguchi Y."/>
            <person name="Tourlousse D.M."/>
        </authorList>
    </citation>
    <scope>NUCLEOTIDE SEQUENCE</scope>
    <source>
        <strain evidence="9">10succ1</strain>
    </source>
</reference>
<dbReference type="InterPro" id="IPR001991">
    <property type="entry name" value="Na-dicarboxylate_symporter"/>
</dbReference>
<feature type="transmembrane region" description="Helical" evidence="8">
    <location>
        <begin position="225"/>
        <end position="249"/>
    </location>
</feature>
<dbReference type="PANTHER" id="PTHR42865">
    <property type="entry name" value="PROTON/GLUTAMATE-ASPARTATE SYMPORTER"/>
    <property type="match status" value="1"/>
</dbReference>
<evidence type="ECO:0000256" key="7">
    <source>
        <dbReference type="ARBA" id="ARBA00023136"/>
    </source>
</evidence>
<protein>
    <submittedName>
        <fullName evidence="9">Proton/glutamate symporter</fullName>
    </submittedName>
</protein>
<dbReference type="FunFam" id="1.10.3860.10:FF:000001">
    <property type="entry name" value="C4-dicarboxylate transport protein"/>
    <property type="match status" value="1"/>
</dbReference>
<name>A0A9W6GNN6_9FUSO</name>
<keyword evidence="4 8" id="KW-0812">Transmembrane</keyword>
<evidence type="ECO:0000256" key="6">
    <source>
        <dbReference type="ARBA" id="ARBA00022989"/>
    </source>
</evidence>
<evidence type="ECO:0000313" key="9">
    <source>
        <dbReference type="EMBL" id="GLI58374.1"/>
    </source>
</evidence>
<dbReference type="GO" id="GO:0005886">
    <property type="term" value="C:plasma membrane"/>
    <property type="evidence" value="ECO:0007669"/>
    <property type="project" value="UniProtKB-SubCell"/>
</dbReference>
<keyword evidence="10" id="KW-1185">Reference proteome</keyword>
<dbReference type="SUPFAM" id="SSF118215">
    <property type="entry name" value="Proton glutamate symport protein"/>
    <property type="match status" value="1"/>
</dbReference>
<keyword evidence="3" id="KW-1003">Cell membrane</keyword>
<accession>A0A9W6GNN6</accession>
<evidence type="ECO:0000256" key="3">
    <source>
        <dbReference type="ARBA" id="ARBA00022475"/>
    </source>
</evidence>
<proteinExistence type="predicted"/>
<evidence type="ECO:0000313" key="10">
    <source>
        <dbReference type="Proteomes" id="UP001144471"/>
    </source>
</evidence>
<dbReference type="AlphaFoldDB" id="A0A9W6GNN6"/>